<protein>
    <submittedName>
        <fullName evidence="3">Exonuclease domain-containing protein</fullName>
    </submittedName>
</protein>
<evidence type="ECO:0000313" key="3">
    <source>
        <dbReference type="EMBL" id="WIM67910.1"/>
    </source>
</evidence>
<dbReference type="GO" id="GO:0004527">
    <property type="term" value="F:exonuclease activity"/>
    <property type="evidence" value="ECO:0007669"/>
    <property type="project" value="UniProtKB-KW"/>
</dbReference>
<reference evidence="3 4" key="1">
    <citation type="submission" date="2023-05" db="EMBL/GenBank/DDBJ databases">
        <title>Corynebacterium suedekumii sp. nov. and Corynebacterium breve sp. nov. isolated from raw cow's milk.</title>
        <authorList>
            <person name="Baer M.K."/>
            <person name="Mehl L."/>
            <person name="Hellmuth R."/>
            <person name="Marke G."/>
            <person name="Lipski A."/>
        </authorList>
    </citation>
    <scope>NUCLEOTIDE SEQUENCE [LARGE SCALE GENOMIC DNA]</scope>
    <source>
        <strain evidence="3 4">R4</strain>
    </source>
</reference>
<dbReference type="InterPro" id="IPR013520">
    <property type="entry name" value="Ribonucl_H"/>
</dbReference>
<feature type="domain" description="Exonuclease" evidence="2">
    <location>
        <begin position="18"/>
        <end position="116"/>
    </location>
</feature>
<feature type="compositionally biased region" description="Basic residues" evidence="1">
    <location>
        <begin position="118"/>
        <end position="133"/>
    </location>
</feature>
<keyword evidence="3" id="KW-0378">Hydrolase</keyword>
<dbReference type="InterPro" id="IPR036397">
    <property type="entry name" value="RNaseH_sf"/>
</dbReference>
<keyword evidence="4" id="KW-1185">Reference proteome</keyword>
<dbReference type="Gene3D" id="3.30.420.10">
    <property type="entry name" value="Ribonuclease H-like superfamily/Ribonuclease H"/>
    <property type="match status" value="1"/>
</dbReference>
<keyword evidence="3" id="KW-0269">Exonuclease</keyword>
<dbReference type="EMBL" id="CP126969">
    <property type="protein sequence ID" value="WIM67910.1"/>
    <property type="molecule type" value="Genomic_DNA"/>
</dbReference>
<organism evidence="3 4">
    <name type="scientific">Corynebacterium breve</name>
    <dbReference type="NCBI Taxonomy" id="3049799"/>
    <lineage>
        <taxon>Bacteria</taxon>
        <taxon>Bacillati</taxon>
        <taxon>Actinomycetota</taxon>
        <taxon>Actinomycetes</taxon>
        <taxon>Mycobacteriales</taxon>
        <taxon>Corynebacteriaceae</taxon>
        <taxon>Corynebacterium</taxon>
    </lineage>
</organism>
<dbReference type="RefSeq" id="WP_284825234.1">
    <property type="nucleotide sequence ID" value="NZ_CP126969.1"/>
</dbReference>
<accession>A0ABY8VK09</accession>
<evidence type="ECO:0000313" key="4">
    <source>
        <dbReference type="Proteomes" id="UP001225598"/>
    </source>
</evidence>
<keyword evidence="3" id="KW-0540">Nuclease</keyword>
<dbReference type="InterPro" id="IPR012337">
    <property type="entry name" value="RNaseH-like_sf"/>
</dbReference>
<gene>
    <name evidence="3" type="ORF">QP027_00470</name>
</gene>
<dbReference type="SUPFAM" id="SSF53098">
    <property type="entry name" value="Ribonuclease H-like"/>
    <property type="match status" value="1"/>
</dbReference>
<feature type="region of interest" description="Disordered" evidence="1">
    <location>
        <begin position="114"/>
        <end position="133"/>
    </location>
</feature>
<sequence length="329" mass="36226">MTTTQEQSHPYVAVHVQATGIHPSTARLLTIYAITFNEEGDIGEEFHTIVNPASNPGPRHMHGLEPADFEQAQRFSRHLRTLDKLIDDRTLIVHDAPMVWGFLVSESRRAMNAAARANRSRNRSRGRRRQRVGHVPRPAAIVDTVASARRQANYLPDTRLNSVALALGLEAPSPVASVERARADERDLSRASAMLLFELYKTLEAKGEVVSLAPETLKPDRFGLQRSAFRVSAQKAEPQGANPGVYVADQGLKPGMEFVVTEDVESDPDELIRQGIDAGLTFSEKVTRTASLVVTNATHDLRGKAMHADRKDIPLVSDKDFLAALASMN</sequence>
<evidence type="ECO:0000259" key="2">
    <source>
        <dbReference type="Pfam" id="PF00929"/>
    </source>
</evidence>
<proteinExistence type="predicted"/>
<evidence type="ECO:0000256" key="1">
    <source>
        <dbReference type="SAM" id="MobiDB-lite"/>
    </source>
</evidence>
<dbReference type="Pfam" id="PF00929">
    <property type="entry name" value="RNase_T"/>
    <property type="match status" value="1"/>
</dbReference>
<dbReference type="Proteomes" id="UP001225598">
    <property type="component" value="Chromosome"/>
</dbReference>
<name>A0ABY8VK09_9CORY</name>